<feature type="chain" id="PRO_5011593739" evidence="2">
    <location>
        <begin position="26"/>
        <end position="312"/>
    </location>
</feature>
<dbReference type="EMBL" id="FNZR01000015">
    <property type="protein sequence ID" value="SEL95753.1"/>
    <property type="molecule type" value="Genomic_DNA"/>
</dbReference>
<protein>
    <submittedName>
        <fullName evidence="3">Uncharacterized protein</fullName>
    </submittedName>
</protein>
<organism evidence="3 4">
    <name type="scientific">Parapedobacter koreensis</name>
    <dbReference type="NCBI Taxonomy" id="332977"/>
    <lineage>
        <taxon>Bacteria</taxon>
        <taxon>Pseudomonadati</taxon>
        <taxon>Bacteroidota</taxon>
        <taxon>Sphingobacteriia</taxon>
        <taxon>Sphingobacteriales</taxon>
        <taxon>Sphingobacteriaceae</taxon>
        <taxon>Parapedobacter</taxon>
    </lineage>
</organism>
<dbReference type="AlphaFoldDB" id="A0A1H7UFG2"/>
<keyword evidence="4" id="KW-1185">Reference proteome</keyword>
<proteinExistence type="predicted"/>
<accession>A0A1H7UFG2</accession>
<feature type="signal peptide" evidence="2">
    <location>
        <begin position="1"/>
        <end position="25"/>
    </location>
</feature>
<dbReference type="OrthoDB" id="758388at2"/>
<evidence type="ECO:0000313" key="4">
    <source>
        <dbReference type="Proteomes" id="UP000198916"/>
    </source>
</evidence>
<dbReference type="RefSeq" id="WP_143054003.1">
    <property type="nucleotide sequence ID" value="NZ_FNZR01000015.1"/>
</dbReference>
<reference evidence="4" key="1">
    <citation type="submission" date="2016-10" db="EMBL/GenBank/DDBJ databases">
        <authorList>
            <person name="Varghese N."/>
            <person name="Submissions S."/>
        </authorList>
    </citation>
    <scope>NUCLEOTIDE SEQUENCE [LARGE SCALE GENOMIC DNA]</scope>
    <source>
        <strain evidence="4">Jip14</strain>
    </source>
</reference>
<keyword evidence="2" id="KW-0732">Signal</keyword>
<dbReference type="Proteomes" id="UP000198916">
    <property type="component" value="Unassembled WGS sequence"/>
</dbReference>
<evidence type="ECO:0000256" key="2">
    <source>
        <dbReference type="SAM" id="SignalP"/>
    </source>
</evidence>
<gene>
    <name evidence="3" type="ORF">SAMN05421740_11542</name>
</gene>
<evidence type="ECO:0000256" key="1">
    <source>
        <dbReference type="SAM" id="Coils"/>
    </source>
</evidence>
<keyword evidence="1" id="KW-0175">Coiled coil</keyword>
<feature type="coiled-coil region" evidence="1">
    <location>
        <begin position="284"/>
        <end position="311"/>
    </location>
</feature>
<evidence type="ECO:0000313" key="3">
    <source>
        <dbReference type="EMBL" id="SEL95753.1"/>
    </source>
</evidence>
<sequence length="312" mass="34766">MEKLKIYTCCLTVLASLLGTCRLNAQVSSVIIPSNVSTGSLEKNLLFYADQRFQVTRQGPSIPIAPLFDGSFLPQTTSTAPTTANPLVILIENLPSAHTQSGAWIGWSTRNWRSTRFKIEGYDTYNGNNQWIELANVSGHSSRHFMTAMPQGNYTKLRYTFYEASSPEGRLQLSELFYIHPEAVQAYEGLMVKYDASGNVGIGTTEPQAKLAVNGTILATEVKVKTDIAVPDYVFEPDYELPALADIEIYVKEHRHLPEIPSAADIEKDGLNLAEMNLLLLKKVEELTLHLIELKKENEKQGEQIKTLMGQN</sequence>
<dbReference type="STRING" id="332977.SAMN05421740_11542"/>
<name>A0A1H7UFG2_9SPHI</name>